<keyword evidence="1" id="KW-0812">Transmembrane</keyword>
<gene>
    <name evidence="2" type="ORF">MHPYR_80049</name>
</gene>
<feature type="transmembrane region" description="Helical" evidence="1">
    <location>
        <begin position="57"/>
        <end position="74"/>
    </location>
</feature>
<proteinExistence type="predicted"/>
<protein>
    <submittedName>
        <fullName evidence="2">Uncharacterized protein</fullName>
    </submittedName>
</protein>
<sequence length="75" mass="8589">MPHCRPSSPAWKREPVLQAPDGLSPVRSDLDHIISAEWPALPPSLWRKAFAWLTREFRVWLYAFSSVVTVIAFLS</sequence>
<name>A0A1Y5PPY3_9MYCO</name>
<organism evidence="2">
    <name type="scientific">uncultured Mycobacterium sp</name>
    <dbReference type="NCBI Taxonomy" id="171292"/>
    <lineage>
        <taxon>Bacteria</taxon>
        <taxon>Bacillati</taxon>
        <taxon>Actinomycetota</taxon>
        <taxon>Actinomycetes</taxon>
        <taxon>Mycobacteriales</taxon>
        <taxon>Mycobacteriaceae</taxon>
        <taxon>Mycobacterium</taxon>
        <taxon>environmental samples</taxon>
    </lineage>
</organism>
<evidence type="ECO:0000256" key="1">
    <source>
        <dbReference type="SAM" id="Phobius"/>
    </source>
</evidence>
<accession>A0A1Y5PPY3</accession>
<reference evidence="2" key="1">
    <citation type="submission" date="2016-03" db="EMBL/GenBank/DDBJ databases">
        <authorList>
            <person name="Ploux O."/>
        </authorList>
    </citation>
    <scope>NUCLEOTIDE SEQUENCE</scope>
    <source>
        <strain evidence="2">UC10</strain>
    </source>
</reference>
<dbReference type="EMBL" id="FLQS01000078">
    <property type="protein sequence ID" value="SBS79460.1"/>
    <property type="molecule type" value="Genomic_DNA"/>
</dbReference>
<keyword evidence="1" id="KW-0472">Membrane</keyword>
<dbReference type="AlphaFoldDB" id="A0A1Y5PPY3"/>
<evidence type="ECO:0000313" key="2">
    <source>
        <dbReference type="EMBL" id="SBS79460.1"/>
    </source>
</evidence>
<keyword evidence="1" id="KW-1133">Transmembrane helix</keyword>